<dbReference type="InterPro" id="IPR027417">
    <property type="entry name" value="P-loop_NTPase"/>
</dbReference>
<feature type="domain" description="(+)RNA virus helicase C-terminal" evidence="1">
    <location>
        <begin position="41"/>
        <end position="70"/>
    </location>
</feature>
<evidence type="ECO:0000313" key="3">
    <source>
        <dbReference type="Proteomes" id="UP001317870"/>
    </source>
</evidence>
<dbReference type="Proteomes" id="UP001317870">
    <property type="component" value="Chromosome"/>
</dbReference>
<organism evidence="2 3">
    <name type="scientific">Nocardia sputorum</name>
    <dbReference type="NCBI Taxonomy" id="2984338"/>
    <lineage>
        <taxon>Bacteria</taxon>
        <taxon>Bacillati</taxon>
        <taxon>Actinomycetota</taxon>
        <taxon>Actinomycetes</taxon>
        <taxon>Mycobacteriales</taxon>
        <taxon>Nocardiaceae</taxon>
        <taxon>Nocardia</taxon>
    </lineage>
</organism>
<protein>
    <submittedName>
        <fullName evidence="2">ATP-binding protein</fullName>
    </submittedName>
</protein>
<gene>
    <name evidence="2" type="ORF">IFM12276_48700</name>
</gene>
<accession>A0ABM8D3G0</accession>
<evidence type="ECO:0000313" key="2">
    <source>
        <dbReference type="EMBL" id="BDU01842.1"/>
    </source>
</evidence>
<proteinExistence type="predicted"/>
<dbReference type="Gene3D" id="3.40.50.300">
    <property type="entry name" value="P-loop containing nucleotide triphosphate hydrolases"/>
    <property type="match status" value="1"/>
</dbReference>
<dbReference type="EMBL" id="AP026978">
    <property type="protein sequence ID" value="BDU01842.1"/>
    <property type="molecule type" value="Genomic_DNA"/>
</dbReference>
<dbReference type="GO" id="GO:0005524">
    <property type="term" value="F:ATP binding"/>
    <property type="evidence" value="ECO:0007669"/>
    <property type="project" value="UniProtKB-KW"/>
</dbReference>
<reference evidence="2 3" key="1">
    <citation type="submission" date="2022-11" db="EMBL/GenBank/DDBJ databases">
        <title>Genome Sequencing of Nocardia sp. ON39_IFM12276 and assembly.</title>
        <authorList>
            <person name="Shimojima M."/>
            <person name="Toyokawa M."/>
            <person name="Uesaka K."/>
        </authorList>
    </citation>
    <scope>NUCLEOTIDE SEQUENCE [LARGE SCALE GENOMIC DNA]</scope>
    <source>
        <strain evidence="2 3">IFM 12276</strain>
    </source>
</reference>
<name>A0ABM8D3G0_9NOCA</name>
<keyword evidence="2" id="KW-0547">Nucleotide-binding</keyword>
<sequence>MNPPLEAYAPEPRLPVLVPETLHDLRGQTIAEIRYPAAAALVVAGVPGAGKSTALRKFFGADAAATTPSRSAAGVLVLDSMQARNRWRPKLWWLPYLLWRPLVHVAHFQAIRAALREVSGPVVIHDCATFGWARALIARWAADRELHLLMLDVPAAVARAGQHSRGRRINHVVFRLHVRSWRRLMRTVATQRRPVGRASRSVVIVDRAAVNHLQCVTFA</sequence>
<dbReference type="RefSeq" id="WP_281874948.1">
    <property type="nucleotide sequence ID" value="NZ_AP026978.1"/>
</dbReference>
<keyword evidence="3" id="KW-1185">Reference proteome</keyword>
<evidence type="ECO:0000259" key="1">
    <source>
        <dbReference type="Pfam" id="PF01443"/>
    </source>
</evidence>
<dbReference type="Pfam" id="PF01443">
    <property type="entry name" value="Viral_helicase1"/>
    <property type="match status" value="1"/>
</dbReference>
<dbReference type="InterPro" id="IPR027351">
    <property type="entry name" value="(+)RNA_virus_helicase_core_dom"/>
</dbReference>
<dbReference type="SUPFAM" id="SSF52540">
    <property type="entry name" value="P-loop containing nucleoside triphosphate hydrolases"/>
    <property type="match status" value="1"/>
</dbReference>
<keyword evidence="2" id="KW-0067">ATP-binding</keyword>